<dbReference type="CDD" id="cd14951">
    <property type="entry name" value="NHL-2_like"/>
    <property type="match status" value="1"/>
</dbReference>
<dbReference type="Gene3D" id="3.40.30.10">
    <property type="entry name" value="Glutaredoxin"/>
    <property type="match status" value="1"/>
</dbReference>
<dbReference type="InterPro" id="IPR045302">
    <property type="entry name" value="NHL2_NHL_rpt_dom"/>
</dbReference>
<dbReference type="InterPro" id="IPR001258">
    <property type="entry name" value="NHL_repeat"/>
</dbReference>
<dbReference type="AlphaFoldDB" id="A0AAD9VFI6"/>
<feature type="domain" description="Thioredoxin" evidence="2">
    <location>
        <begin position="41"/>
        <end position="189"/>
    </location>
</feature>
<dbReference type="InterPro" id="IPR011042">
    <property type="entry name" value="6-blade_b-propeller_TolB-like"/>
</dbReference>
<organism evidence="3 4">
    <name type="scientific">Acropora cervicornis</name>
    <name type="common">Staghorn coral</name>
    <dbReference type="NCBI Taxonomy" id="6130"/>
    <lineage>
        <taxon>Eukaryota</taxon>
        <taxon>Metazoa</taxon>
        <taxon>Cnidaria</taxon>
        <taxon>Anthozoa</taxon>
        <taxon>Hexacorallia</taxon>
        <taxon>Scleractinia</taxon>
        <taxon>Astrocoeniina</taxon>
        <taxon>Acroporidae</taxon>
        <taxon>Acropora</taxon>
    </lineage>
</organism>
<proteinExistence type="predicted"/>
<dbReference type="InterPro" id="IPR036249">
    <property type="entry name" value="Thioredoxin-like_sf"/>
</dbReference>
<dbReference type="FunFam" id="2.120.10.30:FF:000063">
    <property type="entry name" value="NHL repeat containing 2"/>
    <property type="match status" value="1"/>
</dbReference>
<dbReference type="EMBL" id="JARQWQ010000004">
    <property type="protein sequence ID" value="KAK2572566.1"/>
    <property type="molecule type" value="Genomic_DNA"/>
</dbReference>
<evidence type="ECO:0000313" key="4">
    <source>
        <dbReference type="Proteomes" id="UP001249851"/>
    </source>
</evidence>
<dbReference type="PROSITE" id="PS51352">
    <property type="entry name" value="THIOREDOXIN_2"/>
    <property type="match status" value="1"/>
</dbReference>
<keyword evidence="1" id="KW-0677">Repeat</keyword>
<dbReference type="SUPFAM" id="SSF52833">
    <property type="entry name" value="Thioredoxin-like"/>
    <property type="match status" value="1"/>
</dbReference>
<dbReference type="InterPro" id="IPR012336">
    <property type="entry name" value="Thioredoxin-like_fold"/>
</dbReference>
<gene>
    <name evidence="3" type="ORF">P5673_002828</name>
</gene>
<dbReference type="PANTHER" id="PTHR46388:SF2">
    <property type="entry name" value="NHL REPEAT-CONTAINING PROTEIN 2"/>
    <property type="match status" value="1"/>
</dbReference>
<evidence type="ECO:0000259" key="2">
    <source>
        <dbReference type="PROSITE" id="PS51352"/>
    </source>
</evidence>
<dbReference type="SUPFAM" id="SSF101898">
    <property type="entry name" value="NHL repeat"/>
    <property type="match status" value="1"/>
</dbReference>
<evidence type="ECO:0000256" key="1">
    <source>
        <dbReference type="ARBA" id="ARBA00022737"/>
    </source>
</evidence>
<dbReference type="Proteomes" id="UP001249851">
    <property type="component" value="Unassembled WGS sequence"/>
</dbReference>
<dbReference type="Pfam" id="PF01436">
    <property type="entry name" value="NHL"/>
    <property type="match status" value="3"/>
</dbReference>
<dbReference type="InterPro" id="IPR013766">
    <property type="entry name" value="Thioredoxin_domain"/>
</dbReference>
<name>A0AAD9VFI6_ACRCE</name>
<reference evidence="3" key="2">
    <citation type="journal article" date="2023" name="Science">
        <title>Genomic signatures of disease resistance in endangered staghorn corals.</title>
        <authorList>
            <person name="Vollmer S.V."/>
            <person name="Selwyn J.D."/>
            <person name="Despard B.A."/>
            <person name="Roesel C.L."/>
        </authorList>
    </citation>
    <scope>NUCLEOTIDE SEQUENCE</scope>
    <source>
        <strain evidence="3">K2</strain>
    </source>
</reference>
<evidence type="ECO:0000313" key="3">
    <source>
        <dbReference type="EMBL" id="KAK2572566.1"/>
    </source>
</evidence>
<dbReference type="Gene3D" id="2.120.10.30">
    <property type="entry name" value="TolB, C-terminal domain"/>
    <property type="match status" value="3"/>
</dbReference>
<dbReference type="PANTHER" id="PTHR46388">
    <property type="entry name" value="NHL REPEAT-CONTAINING PROTEIN 2"/>
    <property type="match status" value="1"/>
</dbReference>
<comment type="caution">
    <text evidence="3">The sequence shown here is derived from an EMBL/GenBank/DDBJ whole genome shotgun (WGS) entry which is preliminary data.</text>
</comment>
<reference evidence="3" key="1">
    <citation type="journal article" date="2023" name="G3 (Bethesda)">
        <title>Whole genome assembly and annotation of the endangered Caribbean coral Acropora cervicornis.</title>
        <authorList>
            <person name="Selwyn J.D."/>
            <person name="Vollmer S.V."/>
        </authorList>
    </citation>
    <scope>NUCLEOTIDE SEQUENCE</scope>
    <source>
        <strain evidence="3">K2</strain>
    </source>
</reference>
<accession>A0AAD9VFI6</accession>
<keyword evidence="4" id="KW-1185">Reference proteome</keyword>
<sequence>MVLAESWFVKRGEELIVALKSASSNEEQNKAICSHIEWIDSEDSAKIPEFDSKLEWLNCTHPLSFENELRGKLCVLDFFTYCCINCMHIFPDLEALEQLYSDKDGLVILGVHSAKFENEKLSTNILSAILRYDIRHPVVNDSEASLWNILGVQCWPTLVVLSPEGKILLSLVGEGHKDTLIQFIGAALKFYKDKGKIRDHSIGISLSKDTLPKTSLSFPGKICVDNEGKRLVVADSGHHRILIVNSEGIVLSTIGGGENCETGFVDGSYQEARFHSPQGVTFENDVIFVADTENHAIRKINLKTEKVTTIAGNGIQGSDKEGGKIGPLQSISSPWDVTVGPPPGPIKDELDEDILYIAMAGTHQIWALFLKDSSWLKGGSQPEGTCLRFSGSGAEENRNNSYPHKAGFAQPSGVSLALDKPFRCLFVADSESSSVRSVDVATGATKALVGADRDPTNLFAFGDQDGKGVEAKLQHPLAVAWNPHSQKLFVADSYNHKIKEIDPAKKTCATFLGTGKPGMCSEEDSVQFDEPGGVCVSPDGHYLYVADTNNHAIRVVDLQTKSVSQLNIVKHLRSSKDQPDAEERKENTTVKRLTSKRTPIMRKEAINVSGNTCLEVTLNVGLPVRCYLTEGVNSKWQISVFSQLEDKEVNLDSFELEAPSGVITQEFMQADCKIRMPADWESRATARIEALVYFCEPSGTCRMEGIAYDVPLLKTDGENAAKSLPPLHGVPVQQEKTQSRYALVVMSERKELKT</sequence>
<protein>
    <submittedName>
        <fullName evidence="3">NHL repeat-containing protein 2</fullName>
    </submittedName>
</protein>
<dbReference type="Pfam" id="PF13905">
    <property type="entry name" value="Thioredoxin_8"/>
    <property type="match status" value="1"/>
</dbReference>